<dbReference type="Pfam" id="PF01844">
    <property type="entry name" value="HNH"/>
    <property type="match status" value="1"/>
</dbReference>
<comment type="caution">
    <text evidence="3">The sequence shown here is derived from an EMBL/GenBank/DDBJ whole genome shotgun (WGS) entry which is preliminary data.</text>
</comment>
<dbReference type="AlphaFoldDB" id="A0A8J7QK12"/>
<feature type="region of interest" description="Disordered" evidence="1">
    <location>
        <begin position="201"/>
        <end position="245"/>
    </location>
</feature>
<dbReference type="RefSeq" id="WP_207861399.1">
    <property type="nucleotide sequence ID" value="NZ_JAFREP010000024.1"/>
</dbReference>
<proteinExistence type="predicted"/>
<keyword evidence="3" id="KW-0255">Endonuclease</keyword>
<dbReference type="GO" id="GO:0008270">
    <property type="term" value="F:zinc ion binding"/>
    <property type="evidence" value="ECO:0007669"/>
    <property type="project" value="InterPro"/>
</dbReference>
<reference evidence="3" key="1">
    <citation type="submission" date="2021-03" db="EMBL/GenBank/DDBJ databases">
        <authorList>
            <person name="Wang G."/>
        </authorList>
    </citation>
    <scope>NUCLEOTIDE SEQUENCE</scope>
    <source>
        <strain evidence="3">KCTC 12899</strain>
    </source>
</reference>
<dbReference type="InterPro" id="IPR002711">
    <property type="entry name" value="HNH"/>
</dbReference>
<keyword evidence="4" id="KW-1185">Reference proteome</keyword>
<organism evidence="3 4">
    <name type="scientific">Acanthopleuribacter pedis</name>
    <dbReference type="NCBI Taxonomy" id="442870"/>
    <lineage>
        <taxon>Bacteria</taxon>
        <taxon>Pseudomonadati</taxon>
        <taxon>Acidobacteriota</taxon>
        <taxon>Holophagae</taxon>
        <taxon>Acanthopleuribacterales</taxon>
        <taxon>Acanthopleuribacteraceae</taxon>
        <taxon>Acanthopleuribacter</taxon>
    </lineage>
</organism>
<dbReference type="GO" id="GO:0003676">
    <property type="term" value="F:nucleic acid binding"/>
    <property type="evidence" value="ECO:0007669"/>
    <property type="project" value="InterPro"/>
</dbReference>
<feature type="domain" description="HNH" evidence="2">
    <location>
        <begin position="50"/>
        <end position="105"/>
    </location>
</feature>
<name>A0A8J7QK12_9BACT</name>
<keyword evidence="3" id="KW-0378">Hydrolase</keyword>
<keyword evidence="3" id="KW-0540">Nuclease</keyword>
<evidence type="ECO:0000256" key="1">
    <source>
        <dbReference type="SAM" id="MobiDB-lite"/>
    </source>
</evidence>
<evidence type="ECO:0000259" key="2">
    <source>
        <dbReference type="Pfam" id="PF01844"/>
    </source>
</evidence>
<sequence length="245" mass="27643">METNGAVVNAKENIISWYKDGRGGKPPTPPDHWNGNNARGALIARQGLFCAYCQVGLKLICPTTTVDHFRPQRAGEEDDHQGYLWLAFDWSNLYLVCDTCNKAKGTYFPLLDPAQRVAFSNRDDIDQEEPLLLDPSEPFPPDLVTLKLCDSFPFLLLEVNPNHPGAARATATISKLRLHGMGRTEWLKHRKKAVDKLFESLEKKREQGNSGPLPPSQPNRTKPDPQRRPRSRHFSRHAEPTNDPS</sequence>
<evidence type="ECO:0000313" key="3">
    <source>
        <dbReference type="EMBL" id="MBO1321425.1"/>
    </source>
</evidence>
<dbReference type="Proteomes" id="UP000664417">
    <property type="component" value="Unassembled WGS sequence"/>
</dbReference>
<gene>
    <name evidence="3" type="ORF">J3U88_23285</name>
</gene>
<dbReference type="InterPro" id="IPR003615">
    <property type="entry name" value="HNH_nuc"/>
</dbReference>
<dbReference type="GO" id="GO:0004519">
    <property type="term" value="F:endonuclease activity"/>
    <property type="evidence" value="ECO:0007669"/>
    <property type="project" value="UniProtKB-KW"/>
</dbReference>
<dbReference type="Gene3D" id="1.10.30.50">
    <property type="match status" value="1"/>
</dbReference>
<feature type="compositionally biased region" description="Basic and acidic residues" evidence="1">
    <location>
        <begin position="236"/>
        <end position="245"/>
    </location>
</feature>
<protein>
    <submittedName>
        <fullName evidence="3">HNH endonuclease</fullName>
    </submittedName>
</protein>
<evidence type="ECO:0000313" key="4">
    <source>
        <dbReference type="Proteomes" id="UP000664417"/>
    </source>
</evidence>
<accession>A0A8J7QK12</accession>
<dbReference type="EMBL" id="JAFREP010000024">
    <property type="protein sequence ID" value="MBO1321425.1"/>
    <property type="molecule type" value="Genomic_DNA"/>
</dbReference>
<dbReference type="CDD" id="cd00085">
    <property type="entry name" value="HNHc"/>
    <property type="match status" value="1"/>
</dbReference>